<dbReference type="Proteomes" id="UP000800096">
    <property type="component" value="Unassembled WGS sequence"/>
</dbReference>
<evidence type="ECO:0000313" key="2">
    <source>
        <dbReference type="Proteomes" id="UP000800096"/>
    </source>
</evidence>
<evidence type="ECO:0000313" key="1">
    <source>
        <dbReference type="EMBL" id="KAF1919634.1"/>
    </source>
</evidence>
<dbReference type="AlphaFoldDB" id="A0A6A5QY89"/>
<sequence>MSMRRTMILSAVIVREVQPSHQPMRWASPTDTIQENEYRGITSELSAHRASRQQEMMCHLTRLMTDVDRSDARSSPALIIQKPIGAANTTVSQLPVSSLRCGPVTALPLLSYAEQDYARSRGQARLRAGHVCISLSADRSAHIKFRVHWLDVQAGQHSLRFSTSGLHPERYQSSTMYAKLLCSMFVHALQRWCWLEIHIPENKSK</sequence>
<keyword evidence="2" id="KW-1185">Reference proteome</keyword>
<dbReference type="EMBL" id="ML979133">
    <property type="protein sequence ID" value="KAF1919634.1"/>
    <property type="molecule type" value="Genomic_DNA"/>
</dbReference>
<proteinExistence type="predicted"/>
<organism evidence="1 2">
    <name type="scientific">Ampelomyces quisqualis</name>
    <name type="common">Powdery mildew agent</name>
    <dbReference type="NCBI Taxonomy" id="50730"/>
    <lineage>
        <taxon>Eukaryota</taxon>
        <taxon>Fungi</taxon>
        <taxon>Dikarya</taxon>
        <taxon>Ascomycota</taxon>
        <taxon>Pezizomycotina</taxon>
        <taxon>Dothideomycetes</taxon>
        <taxon>Pleosporomycetidae</taxon>
        <taxon>Pleosporales</taxon>
        <taxon>Pleosporineae</taxon>
        <taxon>Phaeosphaeriaceae</taxon>
        <taxon>Ampelomyces</taxon>
    </lineage>
</organism>
<accession>A0A6A5QY89</accession>
<name>A0A6A5QY89_AMPQU</name>
<protein>
    <submittedName>
        <fullName evidence="1">Uncharacterized protein</fullName>
    </submittedName>
</protein>
<reference evidence="1" key="1">
    <citation type="journal article" date="2020" name="Stud. Mycol.">
        <title>101 Dothideomycetes genomes: a test case for predicting lifestyles and emergence of pathogens.</title>
        <authorList>
            <person name="Haridas S."/>
            <person name="Albert R."/>
            <person name="Binder M."/>
            <person name="Bloem J."/>
            <person name="Labutti K."/>
            <person name="Salamov A."/>
            <person name="Andreopoulos B."/>
            <person name="Baker S."/>
            <person name="Barry K."/>
            <person name="Bills G."/>
            <person name="Bluhm B."/>
            <person name="Cannon C."/>
            <person name="Castanera R."/>
            <person name="Culley D."/>
            <person name="Daum C."/>
            <person name="Ezra D."/>
            <person name="Gonzalez J."/>
            <person name="Henrissat B."/>
            <person name="Kuo A."/>
            <person name="Liang C."/>
            <person name="Lipzen A."/>
            <person name="Lutzoni F."/>
            <person name="Magnuson J."/>
            <person name="Mondo S."/>
            <person name="Nolan M."/>
            <person name="Ohm R."/>
            <person name="Pangilinan J."/>
            <person name="Park H.-J."/>
            <person name="Ramirez L."/>
            <person name="Alfaro M."/>
            <person name="Sun H."/>
            <person name="Tritt A."/>
            <person name="Yoshinaga Y."/>
            <person name="Zwiers L.-H."/>
            <person name="Turgeon B."/>
            <person name="Goodwin S."/>
            <person name="Spatafora J."/>
            <person name="Crous P."/>
            <person name="Grigoriev I."/>
        </authorList>
    </citation>
    <scope>NUCLEOTIDE SEQUENCE</scope>
    <source>
        <strain evidence="1">HMLAC05119</strain>
    </source>
</reference>
<gene>
    <name evidence="1" type="ORF">BDU57DRAFT_147709</name>
</gene>